<dbReference type="InterPro" id="IPR003599">
    <property type="entry name" value="Ig_sub"/>
</dbReference>
<dbReference type="AlphaFoldDB" id="A0A3B4Y5G5"/>
<evidence type="ECO:0000313" key="7">
    <source>
        <dbReference type="Ensembl" id="ENSSLDP00000023241.1"/>
    </source>
</evidence>
<accession>A0A3B4Y5G5</accession>
<dbReference type="PANTHER" id="PTHR46013:SF4">
    <property type="entry name" value="B-CELL RECEPTOR CD22-RELATED"/>
    <property type="match status" value="1"/>
</dbReference>
<feature type="chain" id="PRO_5017471205" description="B-cell receptor CD22" evidence="5">
    <location>
        <begin position="18"/>
        <end position="267"/>
    </location>
</feature>
<dbReference type="GeneTree" id="ENSGT01120000272148"/>
<evidence type="ECO:0000256" key="5">
    <source>
        <dbReference type="SAM" id="SignalP"/>
    </source>
</evidence>
<dbReference type="SUPFAM" id="SSF48726">
    <property type="entry name" value="Immunoglobulin"/>
    <property type="match status" value="2"/>
</dbReference>
<comment type="function">
    <text evidence="3">Most highly expressed siglec (sialic acid-binding immunoglobulin-like lectin) on B-cells that plays a role in various aspects of B-cell biology including differentiation, antigen presentation, and trafficking to bone marrow. Binds to alpha 2,6-linked sialic acid residues of surface molecules such as CD22 itself, CD45 and IgM in a cis configuration. Can also bind to ligands on other cells as an adhesion molecule in a trans configuration. Acts as an inhibitory coreceptor on the surface of B-cells and inhibits B-cell receptor induced signaling, characterized by inhibition of the calcium mobilization and cellular activation. Mechanistically, the immunoreceptor tyrosine-based inhibitory motif domain is phosphorylated by the Src kinase LYN, which in turn leads to the recruitment of the protein tyrosine phosphatase 1/PTPN6, leading to the negative regulation of BCR signaling. If this negative signaling from is of sufficient strength, apoptosis of the B-cell can be induced.</text>
</comment>
<dbReference type="Proteomes" id="UP000261360">
    <property type="component" value="Unplaced"/>
</dbReference>
<keyword evidence="8" id="KW-1185">Reference proteome</keyword>
<evidence type="ECO:0000256" key="1">
    <source>
        <dbReference type="ARBA" id="ARBA00040106"/>
    </source>
</evidence>
<dbReference type="InterPro" id="IPR007110">
    <property type="entry name" value="Ig-like_dom"/>
</dbReference>
<feature type="signal peptide" evidence="5">
    <location>
        <begin position="1"/>
        <end position="17"/>
    </location>
</feature>
<reference evidence="7" key="1">
    <citation type="submission" date="2025-08" db="UniProtKB">
        <authorList>
            <consortium name="Ensembl"/>
        </authorList>
    </citation>
    <scope>IDENTIFICATION</scope>
</reference>
<comment type="subunit">
    <text evidence="4">Predominantly monomer of isoform CD22-beta. Also found as heterodimer of isoform CD22-beta and a shorter isoform. Interacts with PTPN6/SHP-1, LYN, SYK, PIK3R1/PIK3R2 and PLCG1 upon phosphorylation. Interacts with GRB2, INPP5D and SHC1 upon phosphorylation. May form a complex with INPP5D/SHIP, GRB2 and SHC1.</text>
</comment>
<dbReference type="Gene3D" id="2.60.40.10">
    <property type="entry name" value="Immunoglobulins"/>
    <property type="match status" value="2"/>
</dbReference>
<dbReference type="Pfam" id="PF24518">
    <property type="entry name" value="Ig_CD22"/>
    <property type="match status" value="1"/>
</dbReference>
<evidence type="ECO:0000313" key="8">
    <source>
        <dbReference type="Proteomes" id="UP000261360"/>
    </source>
</evidence>
<dbReference type="InterPro" id="IPR003598">
    <property type="entry name" value="Ig_sub2"/>
</dbReference>
<keyword evidence="5" id="KW-0732">Signal</keyword>
<evidence type="ECO:0000256" key="4">
    <source>
        <dbReference type="ARBA" id="ARBA00046458"/>
    </source>
</evidence>
<name>A0A3B4Y5G5_SERLL</name>
<dbReference type="Ensembl" id="ENSSLDT00000023989.1">
    <property type="protein sequence ID" value="ENSSLDP00000023241.1"/>
    <property type="gene ID" value="ENSSLDG00000018135.1"/>
</dbReference>
<dbReference type="InterPro" id="IPR056386">
    <property type="entry name" value="Ig_CD22"/>
</dbReference>
<dbReference type="Pfam" id="PF13895">
    <property type="entry name" value="Ig_2"/>
    <property type="match status" value="1"/>
</dbReference>
<sequence>QLRCLLFLLIIFEIDWGVTYPRKHICASKGSTVEIVCSYSHPSRLNDADTAVEETFWFTIFSDNEPVDLRADSEYSGRVQYHCGENDCTLRITDLRESDSAEYKFRFITNQPGGKYTGEPGVTLSVTDVLKVPSVSVNPPGEIMEGGSVTLTCNSNSAANYTWYKKNLPLPNKEPQLVFNSIQSSDSGQYYCAAENELGRRTSDHKFIDVECESKLMKIQSLAVFIIVSTAGLIRKLLGQANKPSMVCAFKVNTRNLCYRKWTRLSE</sequence>
<dbReference type="InterPro" id="IPR013783">
    <property type="entry name" value="Ig-like_fold"/>
</dbReference>
<organism evidence="7 8">
    <name type="scientific">Seriola lalandi dorsalis</name>
    <dbReference type="NCBI Taxonomy" id="1841481"/>
    <lineage>
        <taxon>Eukaryota</taxon>
        <taxon>Metazoa</taxon>
        <taxon>Chordata</taxon>
        <taxon>Craniata</taxon>
        <taxon>Vertebrata</taxon>
        <taxon>Euteleostomi</taxon>
        <taxon>Actinopterygii</taxon>
        <taxon>Neopterygii</taxon>
        <taxon>Teleostei</taxon>
        <taxon>Neoteleostei</taxon>
        <taxon>Acanthomorphata</taxon>
        <taxon>Carangaria</taxon>
        <taxon>Carangiformes</taxon>
        <taxon>Carangidae</taxon>
        <taxon>Seriola</taxon>
    </lineage>
</organism>
<protein>
    <recommendedName>
        <fullName evidence="1">B-cell receptor CD22</fullName>
    </recommendedName>
    <alternativeName>
        <fullName evidence="2">Sialic acid-binding Ig-like lectin 2</fullName>
    </alternativeName>
</protein>
<evidence type="ECO:0000256" key="2">
    <source>
        <dbReference type="ARBA" id="ARBA00041781"/>
    </source>
</evidence>
<reference evidence="7" key="2">
    <citation type="submission" date="2025-09" db="UniProtKB">
        <authorList>
            <consortium name="Ensembl"/>
        </authorList>
    </citation>
    <scope>IDENTIFICATION</scope>
</reference>
<dbReference type="InterPro" id="IPR036179">
    <property type="entry name" value="Ig-like_dom_sf"/>
</dbReference>
<dbReference type="PANTHER" id="PTHR46013">
    <property type="entry name" value="VASCULAR CELL ADHESION MOLECULE 1"/>
    <property type="match status" value="1"/>
</dbReference>
<dbReference type="SMART" id="SM00408">
    <property type="entry name" value="IGc2"/>
    <property type="match status" value="1"/>
</dbReference>
<evidence type="ECO:0000256" key="3">
    <source>
        <dbReference type="ARBA" id="ARBA00045430"/>
    </source>
</evidence>
<proteinExistence type="predicted"/>
<dbReference type="PROSITE" id="PS50835">
    <property type="entry name" value="IG_LIKE"/>
    <property type="match status" value="1"/>
</dbReference>
<dbReference type="SMART" id="SM00409">
    <property type="entry name" value="IG"/>
    <property type="match status" value="2"/>
</dbReference>
<feature type="domain" description="Ig-like" evidence="6">
    <location>
        <begin position="133"/>
        <end position="203"/>
    </location>
</feature>
<evidence type="ECO:0000259" key="6">
    <source>
        <dbReference type="PROSITE" id="PS50835"/>
    </source>
</evidence>